<dbReference type="Pfam" id="PF00596">
    <property type="entry name" value="Aldolase_II"/>
    <property type="match status" value="1"/>
</dbReference>
<accession>A0A3R7P3Q7</accession>
<keyword evidence="4" id="KW-1185">Reference proteome</keyword>
<dbReference type="GO" id="GO:0005886">
    <property type="term" value="C:plasma membrane"/>
    <property type="evidence" value="ECO:0007669"/>
    <property type="project" value="UniProtKB-SubCell"/>
</dbReference>
<evidence type="ECO:0000313" key="4">
    <source>
        <dbReference type="Proteomes" id="UP000283509"/>
    </source>
</evidence>
<dbReference type="Gene3D" id="3.40.225.10">
    <property type="entry name" value="Class II aldolase/adducin N-terminal domain"/>
    <property type="match status" value="1"/>
</dbReference>
<dbReference type="InterPro" id="IPR051017">
    <property type="entry name" value="Aldolase-II_Adducin_sf"/>
</dbReference>
<dbReference type="GO" id="GO:0051015">
    <property type="term" value="F:actin filament binding"/>
    <property type="evidence" value="ECO:0007669"/>
    <property type="project" value="TreeGrafter"/>
</dbReference>
<dbReference type="GO" id="GO:0005856">
    <property type="term" value="C:cytoskeleton"/>
    <property type="evidence" value="ECO:0007669"/>
    <property type="project" value="TreeGrafter"/>
</dbReference>
<dbReference type="Proteomes" id="UP000283509">
    <property type="component" value="Unassembled WGS sequence"/>
</dbReference>
<dbReference type="AlphaFoldDB" id="A0A3R7P3Q7"/>
<sequence>MLSRRASAFGRRLARTFTSASAKPYAVPEGHWGANRAARLELAAAYRGLDQLGLNEGVCNHLSVVAPRADGAGEAMLVFPFGLHWSEVTASNLVMIDPDAGLVEGDTDPEVTASCIHLGIRMVRPEAKVIMHTHQPHVTALEITGALRSLSKKAKGWGKF</sequence>
<dbReference type="InterPro" id="IPR036409">
    <property type="entry name" value="Aldolase_II/adducin_N_sf"/>
</dbReference>
<dbReference type="STRING" id="6689.A0A3R7P3Q7"/>
<dbReference type="InterPro" id="IPR001303">
    <property type="entry name" value="Aldolase_II/adducin_N"/>
</dbReference>
<name>A0A3R7P3Q7_PENVA</name>
<evidence type="ECO:0000259" key="2">
    <source>
        <dbReference type="Pfam" id="PF00596"/>
    </source>
</evidence>
<comment type="similarity">
    <text evidence="1">Belongs to the aldolase class II family. Adducin subfamily.</text>
</comment>
<comment type="caution">
    <text evidence="3">The sequence shown here is derived from an EMBL/GenBank/DDBJ whole genome shotgun (WGS) entry which is preliminary data.</text>
</comment>
<feature type="domain" description="Class II aldolase/adducin N-terminal" evidence="2">
    <location>
        <begin position="41"/>
        <end position="143"/>
    </location>
</feature>
<dbReference type="OrthoDB" id="3238794at2759"/>
<gene>
    <name evidence="3" type="ORF">C7M84_021863</name>
</gene>
<protein>
    <submittedName>
        <fullName evidence="3">Adducin-related protein</fullName>
    </submittedName>
</protein>
<evidence type="ECO:0000256" key="1">
    <source>
        <dbReference type="ARBA" id="ARBA00006274"/>
    </source>
</evidence>
<proteinExistence type="inferred from homology"/>
<dbReference type="PANTHER" id="PTHR10672">
    <property type="entry name" value="ADDUCIN"/>
    <property type="match status" value="1"/>
</dbReference>
<reference evidence="3 4" key="2">
    <citation type="submission" date="2019-01" db="EMBL/GenBank/DDBJ databases">
        <title>The decoding of complex shrimp genome reveals the adaptation for benthos swimmer, frequently molting mechanism and breeding impact on genome.</title>
        <authorList>
            <person name="Sun Y."/>
            <person name="Gao Y."/>
            <person name="Yu Y."/>
        </authorList>
    </citation>
    <scope>NUCLEOTIDE SEQUENCE [LARGE SCALE GENOMIC DNA]</scope>
    <source>
        <tissue evidence="3">Muscle</tissue>
    </source>
</reference>
<organism evidence="3 4">
    <name type="scientific">Penaeus vannamei</name>
    <name type="common">Whiteleg shrimp</name>
    <name type="synonym">Litopenaeus vannamei</name>
    <dbReference type="NCBI Taxonomy" id="6689"/>
    <lineage>
        <taxon>Eukaryota</taxon>
        <taxon>Metazoa</taxon>
        <taxon>Ecdysozoa</taxon>
        <taxon>Arthropoda</taxon>
        <taxon>Crustacea</taxon>
        <taxon>Multicrustacea</taxon>
        <taxon>Malacostraca</taxon>
        <taxon>Eumalacostraca</taxon>
        <taxon>Eucarida</taxon>
        <taxon>Decapoda</taxon>
        <taxon>Dendrobranchiata</taxon>
        <taxon>Penaeoidea</taxon>
        <taxon>Penaeidae</taxon>
        <taxon>Penaeus</taxon>
    </lineage>
</organism>
<dbReference type="EMBL" id="QCYY01004676">
    <property type="protein sequence ID" value="ROT60612.1"/>
    <property type="molecule type" value="Genomic_DNA"/>
</dbReference>
<evidence type="ECO:0000313" key="3">
    <source>
        <dbReference type="EMBL" id="ROT60612.1"/>
    </source>
</evidence>
<dbReference type="PANTHER" id="PTHR10672:SF21">
    <property type="entry name" value="CLASS II ALDOLASE_ADDUCIN N-TERMINAL DOMAIN-CONTAINING PROTEIN"/>
    <property type="match status" value="1"/>
</dbReference>
<dbReference type="SUPFAM" id="SSF53639">
    <property type="entry name" value="AraD/HMP-PK domain-like"/>
    <property type="match status" value="1"/>
</dbReference>
<reference evidence="3 4" key="1">
    <citation type="submission" date="2018-04" db="EMBL/GenBank/DDBJ databases">
        <authorList>
            <person name="Zhang X."/>
            <person name="Yuan J."/>
            <person name="Li F."/>
            <person name="Xiang J."/>
        </authorList>
    </citation>
    <scope>NUCLEOTIDE SEQUENCE [LARGE SCALE GENOMIC DNA]</scope>
    <source>
        <tissue evidence="3">Muscle</tissue>
    </source>
</reference>